<comment type="caution">
    <text evidence="5">The sequence shown here is derived from an EMBL/GenBank/DDBJ whole genome shotgun (WGS) entry which is preliminary data.</text>
</comment>
<feature type="domain" description="Peptidase M20 dimerisation" evidence="4">
    <location>
        <begin position="209"/>
        <end position="365"/>
    </location>
</feature>
<dbReference type="EMBL" id="BAABIS010000001">
    <property type="protein sequence ID" value="GAA4883407.1"/>
    <property type="molecule type" value="Genomic_DNA"/>
</dbReference>
<dbReference type="PANTHER" id="PTHR43270">
    <property type="entry name" value="BETA-ALA-HIS DIPEPTIDASE"/>
    <property type="match status" value="1"/>
</dbReference>
<evidence type="ECO:0000256" key="3">
    <source>
        <dbReference type="ARBA" id="ARBA00022801"/>
    </source>
</evidence>
<dbReference type="Gene3D" id="3.30.70.360">
    <property type="match status" value="1"/>
</dbReference>
<sequence length="481" mass="51596">MAGLSGDGGRPVPAPAVRDHVDGHLEGWVEELAAWTAVPSVSAVPEHASDLDDSARFLTERLREAGFPEVDVWTTAGAPAVHARWPARDPDAPTLLVYGHHDVRAVVPEHWRITAPFSPLRRGDRLYGRGASDAKAQLLCHVWALRTHLAVTGRTAPDFTLLLVVDGEEEIGSPHLADLLGRHAGRLRPDAIVLSDTMLWSLDDAAVCTGVRGAVSAHLEIRGADHDVHSGLVAGAAPDPSAELCRVLGHLHDERGRVAVPHFYDDVRPPTAARRAELASVPFDTEDWLRRTGCRGVRGEAGWSVLERLWSRPAAEIAVLHGGEPGLPSRGVMPAVAAADIGLRLVPDQSADRAVDQLRQWVGEQVSPDFAWRLTSPPINADPYSTPAGHPVLAALDRAVSRTVGRPAVHIGNGGSAPAALLAQALHAPVVFYGTGLPEDRWHDADEKVELRALRQGVETLAYFYDDLPRALGRPPAHAAA</sequence>
<name>A0ABP9EN38_9ACTN</name>
<evidence type="ECO:0000259" key="4">
    <source>
        <dbReference type="Pfam" id="PF07687"/>
    </source>
</evidence>
<organism evidence="5 6">
    <name type="scientific">Kitasatospora terrestris</name>
    <dbReference type="NCBI Taxonomy" id="258051"/>
    <lineage>
        <taxon>Bacteria</taxon>
        <taxon>Bacillati</taxon>
        <taxon>Actinomycetota</taxon>
        <taxon>Actinomycetes</taxon>
        <taxon>Kitasatosporales</taxon>
        <taxon>Streptomycetaceae</taxon>
        <taxon>Kitasatospora</taxon>
    </lineage>
</organism>
<dbReference type="PANTHER" id="PTHR43270:SF12">
    <property type="entry name" value="SUCCINYL-DIAMINOPIMELATE DESUCCINYLASE"/>
    <property type="match status" value="1"/>
</dbReference>
<gene>
    <name evidence="5" type="ORF">GCM10023235_74930</name>
</gene>
<evidence type="ECO:0000256" key="2">
    <source>
        <dbReference type="ARBA" id="ARBA00022723"/>
    </source>
</evidence>
<evidence type="ECO:0000256" key="1">
    <source>
        <dbReference type="ARBA" id="ARBA00022670"/>
    </source>
</evidence>
<protein>
    <submittedName>
        <fullName evidence="5">Dipeptidase</fullName>
    </submittedName>
</protein>
<dbReference type="Proteomes" id="UP001501752">
    <property type="component" value="Unassembled WGS sequence"/>
</dbReference>
<keyword evidence="3" id="KW-0378">Hydrolase</keyword>
<keyword evidence="1" id="KW-0645">Protease</keyword>
<keyword evidence="2" id="KW-0479">Metal-binding</keyword>
<proteinExistence type="predicted"/>
<accession>A0ABP9EN38</accession>
<dbReference type="InterPro" id="IPR051458">
    <property type="entry name" value="Cyt/Met_Dipeptidase"/>
</dbReference>
<dbReference type="InterPro" id="IPR011650">
    <property type="entry name" value="Peptidase_M20_dimer"/>
</dbReference>
<dbReference type="SUPFAM" id="SSF53187">
    <property type="entry name" value="Zn-dependent exopeptidases"/>
    <property type="match status" value="1"/>
</dbReference>
<dbReference type="RefSeq" id="WP_345701383.1">
    <property type="nucleotide sequence ID" value="NZ_BAABIS010000001.1"/>
</dbReference>
<dbReference type="Pfam" id="PF01546">
    <property type="entry name" value="Peptidase_M20"/>
    <property type="match status" value="1"/>
</dbReference>
<dbReference type="InterPro" id="IPR002933">
    <property type="entry name" value="Peptidase_M20"/>
</dbReference>
<dbReference type="Gene3D" id="3.40.630.10">
    <property type="entry name" value="Zn peptidases"/>
    <property type="match status" value="1"/>
</dbReference>
<keyword evidence="6" id="KW-1185">Reference proteome</keyword>
<dbReference type="Pfam" id="PF07687">
    <property type="entry name" value="M20_dimer"/>
    <property type="match status" value="1"/>
</dbReference>
<evidence type="ECO:0000313" key="5">
    <source>
        <dbReference type="EMBL" id="GAA4883407.1"/>
    </source>
</evidence>
<reference evidence="6" key="1">
    <citation type="journal article" date="2019" name="Int. J. Syst. Evol. Microbiol.">
        <title>The Global Catalogue of Microorganisms (GCM) 10K type strain sequencing project: providing services to taxonomists for standard genome sequencing and annotation.</title>
        <authorList>
            <consortium name="The Broad Institute Genomics Platform"/>
            <consortium name="The Broad Institute Genome Sequencing Center for Infectious Disease"/>
            <person name="Wu L."/>
            <person name="Ma J."/>
        </authorList>
    </citation>
    <scope>NUCLEOTIDE SEQUENCE [LARGE SCALE GENOMIC DNA]</scope>
    <source>
        <strain evidence="6">JCM 13006</strain>
    </source>
</reference>
<evidence type="ECO:0000313" key="6">
    <source>
        <dbReference type="Proteomes" id="UP001501752"/>
    </source>
</evidence>